<gene>
    <name evidence="1" type="ORF">CBG49_14080</name>
</gene>
<protein>
    <submittedName>
        <fullName evidence="1">Uncharacterized protein</fullName>
    </submittedName>
</protein>
<dbReference type="Proteomes" id="UP000197007">
    <property type="component" value="Chromosome"/>
</dbReference>
<evidence type="ECO:0000313" key="1">
    <source>
        <dbReference type="EMBL" id="ASF44130.1"/>
    </source>
</evidence>
<dbReference type="EMBL" id="CP022022">
    <property type="protein sequence ID" value="ASF44130.1"/>
    <property type="molecule type" value="Genomic_DNA"/>
</dbReference>
<dbReference type="AlphaFoldDB" id="A0A1Z4BSA7"/>
<dbReference type="KEGG" id="capn:CBG49_14080"/>
<sequence length="60" mass="7248">MQTPTKQQSIYLDEFKYYQSLAWSGLERTEEYKKLSQEEKEEIIKIAKYEREAIPNNLCN</sequence>
<dbReference type="RefSeq" id="WP_088594978.1">
    <property type="nucleotide sequence ID" value="NZ_CP022022.1"/>
</dbReference>
<evidence type="ECO:0000313" key="2">
    <source>
        <dbReference type="Proteomes" id="UP000197007"/>
    </source>
</evidence>
<name>A0A1Z4BSA7_9FLAO</name>
<keyword evidence="2" id="KW-1185">Reference proteome</keyword>
<accession>A0A1Z4BSA7</accession>
<organism evidence="1 2">
    <name type="scientific">Capnocytophaga endodontalis</name>
    <dbReference type="NCBI Taxonomy" id="2708117"/>
    <lineage>
        <taxon>Bacteria</taxon>
        <taxon>Pseudomonadati</taxon>
        <taxon>Bacteroidota</taxon>
        <taxon>Flavobacteriia</taxon>
        <taxon>Flavobacteriales</taxon>
        <taxon>Flavobacteriaceae</taxon>
        <taxon>Capnocytophaga</taxon>
    </lineage>
</organism>
<reference evidence="2" key="1">
    <citation type="submission" date="2017-06" db="EMBL/GenBank/DDBJ databases">
        <title>Complete genome sequence of Capnocytophaga sp. KCOM 1579 (=ChDC OS43) isolated from a human refractory periapical abscess lesion.</title>
        <authorList>
            <person name="Kook J.-K."/>
            <person name="Park S.-N."/>
            <person name="Lim Y.K."/>
            <person name="Roh H."/>
        </authorList>
    </citation>
    <scope>NUCLEOTIDE SEQUENCE [LARGE SCALE GENOMIC DNA]</scope>
    <source>
        <strain evidence="2">ChDC OS43</strain>
    </source>
</reference>
<proteinExistence type="predicted"/>